<dbReference type="InterPro" id="IPR003156">
    <property type="entry name" value="DHHA1_dom"/>
</dbReference>
<dbReference type="AlphaFoldDB" id="A0A3P8KAG7"/>
<proteinExistence type="predicted"/>
<dbReference type="Pfam" id="PF24898">
    <property type="entry name" value="GGDEF_GdpP"/>
    <property type="match status" value="1"/>
</dbReference>
<evidence type="ECO:0000313" key="5">
    <source>
        <dbReference type="EMBL" id="VDR41674.1"/>
    </source>
</evidence>
<protein>
    <submittedName>
        <fullName evidence="4">DHH family phosphoesterase</fullName>
    </submittedName>
    <submittedName>
        <fullName evidence="5">Probable manganese-dependent inorganic pyrophosphatase</fullName>
        <ecNumber evidence="5">3.6.1.1</ecNumber>
    </submittedName>
</protein>
<evidence type="ECO:0000259" key="2">
    <source>
        <dbReference type="Pfam" id="PF01368"/>
    </source>
</evidence>
<dbReference type="Gene3D" id="3.10.310.30">
    <property type="match status" value="1"/>
</dbReference>
<dbReference type="Gene3D" id="3.30.450.20">
    <property type="entry name" value="PAS domain"/>
    <property type="match status" value="1"/>
</dbReference>
<dbReference type="InterPro" id="IPR029787">
    <property type="entry name" value="Nucleotide_cyclase"/>
</dbReference>
<reference evidence="5 6" key="1">
    <citation type="submission" date="2018-12" db="EMBL/GenBank/DDBJ databases">
        <authorList>
            <consortium name="Pathogen Informatics"/>
        </authorList>
    </citation>
    <scope>NUCLEOTIDE SEQUENCE [LARGE SCALE GENOMIC DNA]</scope>
    <source>
        <strain evidence="5 6">NCTC10126</strain>
    </source>
</reference>
<organism evidence="5 6">
    <name type="scientific">Mycoplasmopsis caviae</name>
    <dbReference type="NCBI Taxonomy" id="55603"/>
    <lineage>
        <taxon>Bacteria</taxon>
        <taxon>Bacillati</taxon>
        <taxon>Mycoplasmatota</taxon>
        <taxon>Mycoplasmoidales</taxon>
        <taxon>Metamycoplasmataceae</taxon>
        <taxon>Mycoplasmopsis</taxon>
    </lineage>
</organism>
<dbReference type="Proteomes" id="UP000280036">
    <property type="component" value="Unassembled WGS sequence"/>
</dbReference>
<keyword evidence="1" id="KW-0472">Membrane</keyword>
<keyword evidence="7" id="KW-1185">Reference proteome</keyword>
<dbReference type="RefSeq" id="WP_126117955.1">
    <property type="nucleotide sequence ID" value="NZ_CP101806.1"/>
</dbReference>
<dbReference type="InterPro" id="IPR043128">
    <property type="entry name" value="Rev_trsase/Diguanyl_cyclase"/>
</dbReference>
<dbReference type="InterPro" id="IPR001667">
    <property type="entry name" value="DDH_dom"/>
</dbReference>
<dbReference type="PIRSF" id="PIRSF026583">
    <property type="entry name" value="YybT"/>
    <property type="match status" value="1"/>
</dbReference>
<dbReference type="EMBL" id="CP101806">
    <property type="protein sequence ID" value="UUD35553.1"/>
    <property type="molecule type" value="Genomic_DNA"/>
</dbReference>
<gene>
    <name evidence="5" type="primary">ppaC</name>
    <name evidence="5" type="ORF">NCTC10126_00153</name>
    <name evidence="4" type="ORF">NPA07_01620</name>
</gene>
<dbReference type="EC" id="3.6.1.1" evidence="5"/>
<feature type="domain" description="DDH" evidence="2">
    <location>
        <begin position="342"/>
        <end position="498"/>
    </location>
</feature>
<evidence type="ECO:0000313" key="6">
    <source>
        <dbReference type="Proteomes" id="UP000280036"/>
    </source>
</evidence>
<dbReference type="InterPro" id="IPR051319">
    <property type="entry name" value="Oligoribo/pAp-PDE_c-di-AMP_PDE"/>
</dbReference>
<feature type="transmembrane region" description="Helical" evidence="1">
    <location>
        <begin position="7"/>
        <end position="29"/>
    </location>
</feature>
<name>A0A3P8KAG7_9BACT</name>
<dbReference type="Gene3D" id="3.90.1640.10">
    <property type="entry name" value="inorganic pyrophosphatase (n-terminal core)"/>
    <property type="match status" value="1"/>
</dbReference>
<dbReference type="InterPro" id="IPR038763">
    <property type="entry name" value="DHH_sf"/>
</dbReference>
<dbReference type="OrthoDB" id="9759476at2"/>
<dbReference type="EMBL" id="UZVY01000001">
    <property type="protein sequence ID" value="VDR41674.1"/>
    <property type="molecule type" value="Genomic_DNA"/>
</dbReference>
<keyword evidence="5" id="KW-0378">Hydrolase</keyword>
<dbReference type="SUPFAM" id="SSF55073">
    <property type="entry name" value="Nucleotide cyclase"/>
    <property type="match status" value="1"/>
</dbReference>
<evidence type="ECO:0000256" key="1">
    <source>
        <dbReference type="SAM" id="Phobius"/>
    </source>
</evidence>
<evidence type="ECO:0000313" key="7">
    <source>
        <dbReference type="Proteomes" id="UP001058569"/>
    </source>
</evidence>
<dbReference type="GO" id="GO:0004427">
    <property type="term" value="F:inorganic diphosphate phosphatase activity"/>
    <property type="evidence" value="ECO:0007669"/>
    <property type="project" value="UniProtKB-EC"/>
</dbReference>
<dbReference type="InterPro" id="IPR014528">
    <property type="entry name" value="GdpP/PdeA"/>
</dbReference>
<evidence type="ECO:0000313" key="4">
    <source>
        <dbReference type="EMBL" id="UUD35553.1"/>
    </source>
</evidence>
<dbReference type="PANTHER" id="PTHR47618">
    <property type="entry name" value="BIFUNCTIONAL OLIGORIBONUCLEASE AND PAP PHOSPHATASE NRNA"/>
    <property type="match status" value="1"/>
</dbReference>
<dbReference type="SUPFAM" id="SSF64182">
    <property type="entry name" value="DHH phosphoesterases"/>
    <property type="match status" value="1"/>
</dbReference>
<dbReference type="Gene3D" id="3.30.70.270">
    <property type="match status" value="1"/>
</dbReference>
<accession>A0A3P8KAG7</accession>
<dbReference type="GO" id="GO:0003676">
    <property type="term" value="F:nucleic acid binding"/>
    <property type="evidence" value="ECO:0007669"/>
    <property type="project" value="InterPro"/>
</dbReference>
<reference evidence="4" key="2">
    <citation type="submission" date="2022-07" db="EMBL/GenBank/DDBJ databases">
        <title>Complete genome of Mycoplasma caviae type strain G122.</title>
        <authorList>
            <person name="Spergser J."/>
        </authorList>
    </citation>
    <scope>NUCLEOTIDE SEQUENCE</scope>
    <source>
        <strain evidence="4">G122</strain>
    </source>
</reference>
<evidence type="ECO:0000259" key="3">
    <source>
        <dbReference type="Pfam" id="PF02272"/>
    </source>
</evidence>
<dbReference type="Pfam" id="PF01368">
    <property type="entry name" value="DHH"/>
    <property type="match status" value="1"/>
</dbReference>
<keyword evidence="1" id="KW-1133">Transmembrane helix</keyword>
<dbReference type="PANTHER" id="PTHR47618:SF2">
    <property type="entry name" value="CYCLIC-DI-AMP PHOSPHODIESTERASE GDPP"/>
    <property type="match status" value="1"/>
</dbReference>
<dbReference type="Pfam" id="PF02272">
    <property type="entry name" value="DHHA1"/>
    <property type="match status" value="1"/>
</dbReference>
<sequence>MNLKQKIIFYSLISVAGFFLMIGSVILYFNNSMTYSNILAIFGICISVIIVGIFGILALKSFLSTQAIVKKSFNSFIDEIISHNAIGVLIFDSEGQILWTSKFIKNRFGRKWVGSKLVDFFKKFNIDFDSNNISFEFSFKDFSYTVNIWPFENCLSIKDNTLEQRTLQLYEDELTVLGEIEIDNYQLYQSILSEEQLYNVTKEVVAVLDDLVCDYNLVYRQYNTNGKFLIVTNKQALDQMSQKNFKFFDNLHNSLKSQDIIVSVSAGFAYGTKNLWEKMEQAKNALLQAQSRGGDQVAIFSRNNQPRYYGSTSEILPNINRAKIKSLAYSIEKKLLDPNIKRVIVYGHMNADLDAIGSALGIYAIAKTFNKDAYICTTTQDATTKKAISKYFGDESAIFIKTHQANTLTDENTIVFLVDNALPNRTDNAECVQKVKNTNIFILDHHRLNSSIDFCPKINRHIEPSSSSASEIVTELMFFINRQVEIKKEIAQMLLNGIYLDTLQFQKHVSSRTFEAASWLKNRGADSTESSNILKIDASTYNKVAEVLKNIEEVKPGFYLAYKDIPLSNDVISIAAEEILRISGRKASFVVARSENDKSYKLSARGIDTNVQIICEAVGGGGHFGTAAAVTKEDLKTFVDNIKQAIVSVKHESNID</sequence>
<dbReference type="Proteomes" id="UP001058569">
    <property type="component" value="Chromosome"/>
</dbReference>
<feature type="domain" description="DHHA1" evidence="3">
    <location>
        <begin position="566"/>
        <end position="646"/>
    </location>
</feature>
<keyword evidence="1" id="KW-0812">Transmembrane</keyword>
<feature type="transmembrane region" description="Helical" evidence="1">
    <location>
        <begin position="35"/>
        <end position="59"/>
    </location>
</feature>